<keyword evidence="1" id="KW-0695">RNA-directed DNA polymerase</keyword>
<accession>A0AAV3YXD5</accession>
<keyword evidence="1" id="KW-0548">Nucleotidyltransferase</keyword>
<dbReference type="Proteomes" id="UP000735302">
    <property type="component" value="Unassembled WGS sequence"/>
</dbReference>
<dbReference type="GO" id="GO:0003964">
    <property type="term" value="F:RNA-directed DNA polymerase activity"/>
    <property type="evidence" value="ECO:0007669"/>
    <property type="project" value="UniProtKB-KW"/>
</dbReference>
<comment type="caution">
    <text evidence="1">The sequence shown here is derived from an EMBL/GenBank/DDBJ whole genome shotgun (WGS) entry which is preliminary data.</text>
</comment>
<name>A0AAV3YXD5_9GAST</name>
<dbReference type="EMBL" id="BLXT01001622">
    <property type="protein sequence ID" value="GFN86902.1"/>
    <property type="molecule type" value="Genomic_DNA"/>
</dbReference>
<protein>
    <submittedName>
        <fullName evidence="1">RNA-directed DNA polymerase from mobile element jockey</fullName>
    </submittedName>
</protein>
<organism evidence="1 2">
    <name type="scientific">Plakobranchus ocellatus</name>
    <dbReference type="NCBI Taxonomy" id="259542"/>
    <lineage>
        <taxon>Eukaryota</taxon>
        <taxon>Metazoa</taxon>
        <taxon>Spiralia</taxon>
        <taxon>Lophotrochozoa</taxon>
        <taxon>Mollusca</taxon>
        <taxon>Gastropoda</taxon>
        <taxon>Heterobranchia</taxon>
        <taxon>Euthyneura</taxon>
        <taxon>Panpulmonata</taxon>
        <taxon>Sacoglossa</taxon>
        <taxon>Placobranchoidea</taxon>
        <taxon>Plakobranchidae</taxon>
        <taxon>Plakobranchus</taxon>
    </lineage>
</organism>
<keyword evidence="1" id="KW-0808">Transferase</keyword>
<evidence type="ECO:0000313" key="1">
    <source>
        <dbReference type="EMBL" id="GFN86902.1"/>
    </source>
</evidence>
<proteinExistence type="predicted"/>
<gene>
    <name evidence="1" type="ORF">PoB_001340800</name>
</gene>
<dbReference type="AlphaFoldDB" id="A0AAV3YXD5"/>
<keyword evidence="2" id="KW-1185">Reference proteome</keyword>
<sequence>MFKNGSLRTGFRFSVLKTTCDHFHRQRIYTEPTLHLEGQPIPVKGEAKFLGVLKSLNLLLVVGHVDWGADRATLLKLYSTQVRSKLEFGLRKRNVWFGEKNLFGGPWALYIIRAFVLPSGSSE</sequence>
<reference evidence="1 2" key="1">
    <citation type="journal article" date="2021" name="Elife">
        <title>Chloroplast acquisition without the gene transfer in kleptoplastic sea slugs, Plakobranchus ocellatus.</title>
        <authorList>
            <person name="Maeda T."/>
            <person name="Takahashi S."/>
            <person name="Yoshida T."/>
            <person name="Shimamura S."/>
            <person name="Takaki Y."/>
            <person name="Nagai Y."/>
            <person name="Toyoda A."/>
            <person name="Suzuki Y."/>
            <person name="Arimoto A."/>
            <person name="Ishii H."/>
            <person name="Satoh N."/>
            <person name="Nishiyama T."/>
            <person name="Hasebe M."/>
            <person name="Maruyama T."/>
            <person name="Minagawa J."/>
            <person name="Obokata J."/>
            <person name="Shigenobu S."/>
        </authorList>
    </citation>
    <scope>NUCLEOTIDE SEQUENCE [LARGE SCALE GENOMIC DNA]</scope>
</reference>
<evidence type="ECO:0000313" key="2">
    <source>
        <dbReference type="Proteomes" id="UP000735302"/>
    </source>
</evidence>